<dbReference type="EMBL" id="QMPZ01000045">
    <property type="protein sequence ID" value="RLE09449.1"/>
    <property type="molecule type" value="Genomic_DNA"/>
</dbReference>
<dbReference type="Proteomes" id="UP000279422">
    <property type="component" value="Unassembled WGS sequence"/>
</dbReference>
<dbReference type="InterPro" id="IPR001433">
    <property type="entry name" value="OxRdtase_FAD/NAD-bd"/>
</dbReference>
<evidence type="ECO:0000256" key="1">
    <source>
        <dbReference type="ARBA" id="ARBA00006422"/>
    </source>
</evidence>
<dbReference type="Pfam" id="PF10418">
    <property type="entry name" value="DHODB_Fe-S_bind"/>
    <property type="match status" value="1"/>
</dbReference>
<dbReference type="GO" id="GO:0050660">
    <property type="term" value="F:flavin adenine dinucleotide binding"/>
    <property type="evidence" value="ECO:0007669"/>
    <property type="project" value="InterPro"/>
</dbReference>
<dbReference type="InterPro" id="IPR039261">
    <property type="entry name" value="FNR_nucleotide-bd"/>
</dbReference>
<dbReference type="InterPro" id="IPR017938">
    <property type="entry name" value="Riboflavin_synthase-like_b-brl"/>
</dbReference>
<comment type="cofactor">
    <cofactor evidence="11 12">
        <name>FAD</name>
        <dbReference type="ChEBI" id="CHEBI:57692"/>
    </cofactor>
    <text evidence="11 12">Binds 1 FAD per subunit.</text>
</comment>
<dbReference type="GO" id="GO:0016491">
    <property type="term" value="F:oxidoreductase activity"/>
    <property type="evidence" value="ECO:0007669"/>
    <property type="project" value="InterPro"/>
</dbReference>
<evidence type="ECO:0000256" key="11">
    <source>
        <dbReference type="HAMAP-Rule" id="MF_01211"/>
    </source>
</evidence>
<keyword evidence="4 11" id="KW-0001">2Fe-2S</keyword>
<dbReference type="HAMAP" id="MF_01211">
    <property type="entry name" value="DHODB_Fe_S_bind"/>
    <property type="match status" value="1"/>
</dbReference>
<proteinExistence type="inferred from homology"/>
<evidence type="ECO:0000256" key="14">
    <source>
        <dbReference type="SAM" id="Phobius"/>
    </source>
</evidence>
<evidence type="ECO:0000256" key="7">
    <source>
        <dbReference type="ARBA" id="ARBA00022975"/>
    </source>
</evidence>
<dbReference type="Pfam" id="PF00175">
    <property type="entry name" value="NAD_binding_1"/>
    <property type="match status" value="1"/>
</dbReference>
<gene>
    <name evidence="11" type="primary">pyrK</name>
    <name evidence="16" type="ORF">DRJ00_04180</name>
</gene>
<comment type="caution">
    <text evidence="16">The sequence shown here is derived from an EMBL/GenBank/DDBJ whole genome shotgun (WGS) entry which is preliminary data.</text>
</comment>
<evidence type="ECO:0000313" key="16">
    <source>
        <dbReference type="EMBL" id="RLE09449.1"/>
    </source>
</evidence>
<evidence type="ECO:0000256" key="3">
    <source>
        <dbReference type="ARBA" id="ARBA00022630"/>
    </source>
</evidence>
<dbReference type="GO" id="GO:0044205">
    <property type="term" value="P:'de novo' UMP biosynthetic process"/>
    <property type="evidence" value="ECO:0007669"/>
    <property type="project" value="UniProtKB-UniRule"/>
</dbReference>
<sequence>MRQVKSEVLFNRKVISGCFVMGLYCPEIARSAEPGQFVHLRVEDREEPLLRRPFSIYRVENEKIEILYKVVGRGTKILSRKRRGEKIDLLGPLGKGFKIDSTVKRLILVAGGVGVAPLYFLTSRWAIAKMREVIVFLGAESKERLLCEEEFKGLGTKVKVATENGSRGFKGLISDLFAKWLSSGQLLSESLICACGPLPMLRKIASLSKRSKAVCYVSLEQRMGCGIGACRGCIIRGKNGYLRVCKDGPVFNAQDIDWNWMP</sequence>
<dbReference type="InterPro" id="IPR012165">
    <property type="entry name" value="Cyt_c3_hydrogenase_gsu"/>
</dbReference>
<dbReference type="CDD" id="cd06218">
    <property type="entry name" value="DHOD_e_trans"/>
    <property type="match status" value="1"/>
</dbReference>
<comment type="cofactor">
    <cofactor evidence="13">
        <name>[2Fe-2S] cluster</name>
        <dbReference type="ChEBI" id="CHEBI:190135"/>
    </cofactor>
    <text evidence="13">Binds 1 [2Fe-2S] cluster per subunit.</text>
</comment>
<dbReference type="InterPro" id="IPR050353">
    <property type="entry name" value="PyrK_electron_transfer"/>
</dbReference>
<keyword evidence="14" id="KW-0472">Membrane</keyword>
<accession>A0A497E5U0</accession>
<feature type="domain" description="FAD-binding FR-type" evidence="15">
    <location>
        <begin position="1"/>
        <end position="99"/>
    </location>
</feature>
<feature type="binding site" evidence="11 12">
    <location>
        <begin position="52"/>
        <end position="55"/>
    </location>
    <ligand>
        <name>FAD</name>
        <dbReference type="ChEBI" id="CHEBI:57692"/>
    </ligand>
</feature>
<organism evidence="16 17">
    <name type="scientific">Aerophobetes bacterium</name>
    <dbReference type="NCBI Taxonomy" id="2030807"/>
    <lineage>
        <taxon>Bacteria</taxon>
        <taxon>Candidatus Aerophobota</taxon>
    </lineage>
</organism>
<feature type="binding site" evidence="11 13">
    <location>
        <position position="225"/>
    </location>
    <ligand>
        <name>[2Fe-2S] cluster</name>
        <dbReference type="ChEBI" id="CHEBI:190135"/>
    </ligand>
</feature>
<evidence type="ECO:0000256" key="2">
    <source>
        <dbReference type="ARBA" id="ARBA00022448"/>
    </source>
</evidence>
<comment type="subunit">
    <text evidence="11">Heterotetramer of 2 PyrK and 2 PyrD type B subunits.</text>
</comment>
<dbReference type="Gene3D" id="2.10.240.10">
    <property type="entry name" value="Dihydroorotate dehydrogenase, electron transfer subunit"/>
    <property type="match status" value="1"/>
</dbReference>
<keyword evidence="2 11" id="KW-0813">Transport</keyword>
<dbReference type="AlphaFoldDB" id="A0A497E5U0"/>
<keyword evidence="6 11" id="KW-0274">FAD</keyword>
<dbReference type="UniPathway" id="UPA00070">
    <property type="reaction ID" value="UER00945"/>
</dbReference>
<name>A0A497E5U0_UNCAE</name>
<dbReference type="PROSITE" id="PS51384">
    <property type="entry name" value="FAD_FR"/>
    <property type="match status" value="1"/>
</dbReference>
<dbReference type="GO" id="GO:0009055">
    <property type="term" value="F:electron transfer activity"/>
    <property type="evidence" value="ECO:0007669"/>
    <property type="project" value="UniProtKB-UniRule"/>
</dbReference>
<evidence type="ECO:0000313" key="17">
    <source>
        <dbReference type="Proteomes" id="UP000279422"/>
    </source>
</evidence>
<feature type="transmembrane region" description="Helical" evidence="14">
    <location>
        <begin position="106"/>
        <end position="127"/>
    </location>
</feature>
<evidence type="ECO:0000256" key="10">
    <source>
        <dbReference type="ARBA" id="ARBA00023014"/>
    </source>
</evidence>
<keyword evidence="14" id="KW-1133">Transmembrane helix</keyword>
<keyword evidence="8 11" id="KW-0249">Electron transport</keyword>
<feature type="binding site" evidence="11 12">
    <location>
        <begin position="74"/>
        <end position="75"/>
    </location>
    <ligand>
        <name>FAD</name>
        <dbReference type="ChEBI" id="CHEBI:57692"/>
    </ligand>
</feature>
<keyword evidence="9 11" id="KW-0408">Iron</keyword>
<evidence type="ECO:0000256" key="13">
    <source>
        <dbReference type="PIRSR" id="PIRSR006816-2"/>
    </source>
</evidence>
<evidence type="ECO:0000256" key="6">
    <source>
        <dbReference type="ARBA" id="ARBA00022827"/>
    </source>
</evidence>
<dbReference type="InterPro" id="IPR023455">
    <property type="entry name" value="Dihydroorotate_DHASE_ETsu"/>
</dbReference>
<dbReference type="SUPFAM" id="SSF52343">
    <property type="entry name" value="Ferredoxin reductase-like, C-terminal NADP-linked domain"/>
    <property type="match status" value="1"/>
</dbReference>
<dbReference type="PIRSF" id="PIRSF006816">
    <property type="entry name" value="Cyc3_hyd_g"/>
    <property type="match status" value="1"/>
</dbReference>
<keyword evidence="7 11" id="KW-0665">Pyrimidine biosynthesis</keyword>
<dbReference type="SUPFAM" id="SSF63380">
    <property type="entry name" value="Riboflavin synthase domain-like"/>
    <property type="match status" value="1"/>
</dbReference>
<dbReference type="PANTHER" id="PTHR43513">
    <property type="entry name" value="DIHYDROOROTATE DEHYDROGENASE B (NAD(+)), ELECTRON TRANSFER SUBUNIT"/>
    <property type="match status" value="1"/>
</dbReference>
<comment type="similarity">
    <text evidence="1 11">Belongs to the PyrK family.</text>
</comment>
<feature type="binding site" evidence="11 13">
    <location>
        <position position="245"/>
    </location>
    <ligand>
        <name>[2Fe-2S] cluster</name>
        <dbReference type="ChEBI" id="CHEBI:190135"/>
    </ligand>
</feature>
<dbReference type="InterPro" id="IPR019480">
    <property type="entry name" value="Dihydroorotate_DH_Fe-S-bd"/>
</dbReference>
<keyword evidence="5 11" id="KW-0479">Metal-binding</keyword>
<dbReference type="InterPro" id="IPR037117">
    <property type="entry name" value="Dihydroorotate_DH_ele_sf"/>
</dbReference>
<evidence type="ECO:0000256" key="12">
    <source>
        <dbReference type="PIRSR" id="PIRSR006816-1"/>
    </source>
</evidence>
<dbReference type="InterPro" id="IPR017927">
    <property type="entry name" value="FAD-bd_FR_type"/>
</dbReference>
<evidence type="ECO:0000256" key="4">
    <source>
        <dbReference type="ARBA" id="ARBA00022714"/>
    </source>
</evidence>
<evidence type="ECO:0000256" key="5">
    <source>
        <dbReference type="ARBA" id="ARBA00022723"/>
    </source>
</evidence>
<dbReference type="GO" id="GO:0051537">
    <property type="term" value="F:2 iron, 2 sulfur cluster binding"/>
    <property type="evidence" value="ECO:0007669"/>
    <property type="project" value="UniProtKB-KW"/>
</dbReference>
<feature type="binding site" evidence="11 13">
    <location>
        <position position="230"/>
    </location>
    <ligand>
        <name>[2Fe-2S] cluster</name>
        <dbReference type="ChEBI" id="CHEBI:190135"/>
    </ligand>
</feature>
<reference evidence="16 17" key="1">
    <citation type="submission" date="2018-06" db="EMBL/GenBank/DDBJ databases">
        <title>Extensive metabolic versatility and redundancy in microbially diverse, dynamic hydrothermal sediments.</title>
        <authorList>
            <person name="Dombrowski N."/>
            <person name="Teske A."/>
            <person name="Baker B.J."/>
        </authorList>
    </citation>
    <scope>NUCLEOTIDE SEQUENCE [LARGE SCALE GENOMIC DNA]</scope>
    <source>
        <strain evidence="16">B47_G16</strain>
    </source>
</reference>
<comment type="pathway">
    <text evidence="11">Pyrimidine metabolism; UMP biosynthesis via de novo pathway; orotate from (S)-dihydroorotate (NAD(+) route): step 1/1.</text>
</comment>
<comment type="cofactor">
    <cofactor evidence="11">
        <name>[2Fe-2S] cluster</name>
        <dbReference type="ChEBI" id="CHEBI:190135"/>
    </cofactor>
    <text evidence="11">Binds 1 [2Fe-2S] cluster per subunit.</text>
</comment>
<comment type="caution">
    <text evidence="11">Lacks conserved residue(s) required for the propagation of feature annotation.</text>
</comment>
<keyword evidence="10 11" id="KW-0411">Iron-sulfur</keyword>
<protein>
    <recommendedName>
        <fullName evidence="11">Dihydroorotate dehydrogenase B (NAD(+)), electron transfer subunit</fullName>
    </recommendedName>
    <alternativeName>
        <fullName evidence="11">Dihydroorotate oxidase B, electron transfer subunit</fullName>
    </alternativeName>
</protein>
<dbReference type="PANTHER" id="PTHR43513:SF3">
    <property type="entry name" value="DIHYDROOROTATE DEHYDROGENASE B (NAD(+)), ELECTRON TRANSFER SUBUNIT-RELATED"/>
    <property type="match status" value="1"/>
</dbReference>
<comment type="function">
    <text evidence="11">Responsible for channeling the electrons from the oxidation of dihydroorotate from the FMN redox center in the PyrD type B subunit to the ultimate electron acceptor NAD(+).</text>
</comment>
<evidence type="ECO:0000256" key="8">
    <source>
        <dbReference type="ARBA" id="ARBA00022982"/>
    </source>
</evidence>
<dbReference type="GO" id="GO:0046872">
    <property type="term" value="F:metal ion binding"/>
    <property type="evidence" value="ECO:0007669"/>
    <property type="project" value="UniProtKB-KW"/>
</dbReference>
<keyword evidence="14" id="KW-0812">Transmembrane</keyword>
<evidence type="ECO:0000256" key="9">
    <source>
        <dbReference type="ARBA" id="ARBA00023004"/>
    </source>
</evidence>
<evidence type="ECO:0000259" key="15">
    <source>
        <dbReference type="PROSITE" id="PS51384"/>
    </source>
</evidence>
<keyword evidence="3 11" id="KW-0285">Flavoprotein</keyword>
<feature type="binding site" evidence="11 13">
    <location>
        <position position="233"/>
    </location>
    <ligand>
        <name>[2Fe-2S] cluster</name>
        <dbReference type="ChEBI" id="CHEBI:190135"/>
    </ligand>
</feature>
<dbReference type="Gene3D" id="3.40.50.80">
    <property type="entry name" value="Nucleotide-binding domain of ferredoxin-NADP reductase (FNR) module"/>
    <property type="match status" value="1"/>
</dbReference>
<dbReference type="Gene3D" id="2.40.30.10">
    <property type="entry name" value="Translation factors"/>
    <property type="match status" value="1"/>
</dbReference>